<reference evidence="1 2" key="1">
    <citation type="journal article" date="2015" name="Environ. Microbiol.">
        <title>Methane oxidation coupled to nitrate reduction under hypoxia by the Gammaproteobacterium Methylomonas denitrificans, sp. nov. type strain FJG1.</title>
        <authorList>
            <person name="Kits K.D."/>
            <person name="Klotz M.G."/>
            <person name="Stein L.Y."/>
        </authorList>
    </citation>
    <scope>NUCLEOTIDE SEQUENCE [LARGE SCALE GENOMIC DNA]</scope>
    <source>
        <strain evidence="1 2">FJG1</strain>
    </source>
</reference>
<dbReference type="RefSeq" id="WP_062328093.1">
    <property type="nucleotide sequence ID" value="NZ_CP014476.1"/>
</dbReference>
<proteinExistence type="predicted"/>
<dbReference type="Pfam" id="PF05954">
    <property type="entry name" value="Phage_GPD"/>
    <property type="match status" value="1"/>
</dbReference>
<dbReference type="EMBL" id="CP014476">
    <property type="protein sequence ID" value="AMK76243.1"/>
    <property type="molecule type" value="Genomic_DNA"/>
</dbReference>
<evidence type="ECO:0008006" key="3">
    <source>
        <dbReference type="Google" id="ProtNLM"/>
    </source>
</evidence>
<accession>A0A126T2D4</accession>
<dbReference type="Gene3D" id="4.10.220.110">
    <property type="match status" value="1"/>
</dbReference>
<dbReference type="SUPFAM" id="SSF69279">
    <property type="entry name" value="Phage tail proteins"/>
    <property type="match status" value="1"/>
</dbReference>
<evidence type="ECO:0000313" key="1">
    <source>
        <dbReference type="EMBL" id="AMK76243.1"/>
    </source>
</evidence>
<dbReference type="Proteomes" id="UP000030512">
    <property type="component" value="Chromosome"/>
</dbReference>
<name>A0A126T2D4_9GAMM</name>
<evidence type="ECO:0000313" key="2">
    <source>
        <dbReference type="Proteomes" id="UP000030512"/>
    </source>
</evidence>
<gene>
    <name evidence="1" type="ORF">JT25_007015</name>
</gene>
<dbReference type="KEGG" id="mdn:JT25_007015"/>
<dbReference type="Gene3D" id="2.30.110.50">
    <property type="match status" value="1"/>
</dbReference>
<dbReference type="AlphaFoldDB" id="A0A126T2D4"/>
<organism evidence="1 2">
    <name type="scientific">Methylomonas denitrificans</name>
    <dbReference type="NCBI Taxonomy" id="1538553"/>
    <lineage>
        <taxon>Bacteria</taxon>
        <taxon>Pseudomonadati</taxon>
        <taxon>Pseudomonadota</taxon>
        <taxon>Gammaproteobacteria</taxon>
        <taxon>Methylococcales</taxon>
        <taxon>Methylococcaceae</taxon>
        <taxon>Methylomonas</taxon>
    </lineage>
</organism>
<sequence length="348" mass="37523">MPESAFTSSRPTIKIDGEQREDLQQALLAMQVNLPLHGCAHAELQLSNWGRPEGGQDPDFTLNDIALGAGVEIEMGSDTPQNLFSGEITAIEESYGEGAPNIALLLQDKLHRLARSRHNRSFEDQSPDDLVQAIAGEAGLQADAALSSITTTWHQLNESDLAFLLRIGNRFDIAVRLDGNTLRAKAEEADPNPAELSAQDSALKVRLIADLNHQPLSSQANGYNLASAEAVDFTADTITPAPTGTGAAATLGNLSWPGPEIVPQPFPGTSSEAEAYAKAAFKRQAKRFIQGEIVCQGEASLKPGREIELDGVSPRLKGRYQIVHCVHRFDNNSGFETHLKVNKGGWQS</sequence>
<protein>
    <recommendedName>
        <fullName evidence="3">Phage tail protein</fullName>
    </recommendedName>
</protein>
<dbReference type="Gene3D" id="3.55.50.10">
    <property type="entry name" value="Baseplate protein-like domains"/>
    <property type="match status" value="1"/>
</dbReference>
<dbReference type="STRING" id="1538553.JT25_007015"/>
<dbReference type="OrthoDB" id="4070623at2"/>
<keyword evidence="2" id="KW-1185">Reference proteome</keyword>